<evidence type="ECO:0000256" key="3">
    <source>
        <dbReference type="PROSITE-ProRule" id="PRU00169"/>
    </source>
</evidence>
<comment type="caution">
    <text evidence="7">The sequence shown here is derived from an EMBL/GenBank/DDBJ whole genome shotgun (WGS) entry which is preliminary data.</text>
</comment>
<name>A0A6L5GSX6_9FIRM</name>
<dbReference type="SUPFAM" id="SSF52172">
    <property type="entry name" value="CheY-like"/>
    <property type="match status" value="1"/>
</dbReference>
<dbReference type="GO" id="GO:0003723">
    <property type="term" value="F:RNA binding"/>
    <property type="evidence" value="ECO:0007669"/>
    <property type="project" value="InterPro"/>
</dbReference>
<evidence type="ECO:0000313" key="8">
    <source>
        <dbReference type="Proteomes" id="UP000473648"/>
    </source>
</evidence>
<dbReference type="GO" id="GO:0000160">
    <property type="term" value="P:phosphorelay signal transduction system"/>
    <property type="evidence" value="ECO:0007669"/>
    <property type="project" value="InterPro"/>
</dbReference>
<evidence type="ECO:0000256" key="4">
    <source>
        <dbReference type="SAM" id="Coils"/>
    </source>
</evidence>
<dbReference type="PROSITE" id="PS50921">
    <property type="entry name" value="ANTAR"/>
    <property type="match status" value="1"/>
</dbReference>
<dbReference type="Pfam" id="PF03861">
    <property type="entry name" value="ANTAR"/>
    <property type="match status" value="1"/>
</dbReference>
<dbReference type="AlphaFoldDB" id="A0A6L5GSX6"/>
<dbReference type="InterPro" id="IPR036388">
    <property type="entry name" value="WH-like_DNA-bd_sf"/>
</dbReference>
<dbReference type="Proteomes" id="UP000473648">
    <property type="component" value="Unassembled WGS sequence"/>
</dbReference>
<comment type="caution">
    <text evidence="3">Lacks conserved residue(s) required for the propagation of feature annotation.</text>
</comment>
<organism evidence="7 8">
    <name type="scientific">Candidatus Pseudoramibacter fermentans</name>
    <dbReference type="NCBI Taxonomy" id="2594427"/>
    <lineage>
        <taxon>Bacteria</taxon>
        <taxon>Bacillati</taxon>
        <taxon>Bacillota</taxon>
        <taxon>Clostridia</taxon>
        <taxon>Eubacteriales</taxon>
        <taxon>Eubacteriaceae</taxon>
        <taxon>Pseudoramibacter</taxon>
    </lineage>
</organism>
<dbReference type="InterPro" id="IPR001789">
    <property type="entry name" value="Sig_transdc_resp-reg_receiver"/>
</dbReference>
<dbReference type="Gene3D" id="1.10.10.10">
    <property type="entry name" value="Winged helix-like DNA-binding domain superfamily/Winged helix DNA-binding domain"/>
    <property type="match status" value="1"/>
</dbReference>
<dbReference type="InterPro" id="IPR011006">
    <property type="entry name" value="CheY-like_superfamily"/>
</dbReference>
<comment type="function">
    <text evidence="2">May play the central regulatory role in sporulation. It may be an element of the effector pathway responsible for the activation of sporulation genes in response to nutritional stress. Spo0A may act in concert with spo0H (a sigma factor) to control the expression of some genes that are critical to the sporulation process.</text>
</comment>
<feature type="domain" description="ANTAR" evidence="6">
    <location>
        <begin position="135"/>
        <end position="196"/>
    </location>
</feature>
<sequence>MRITQASLNNQRVYRVLLISSAERFNTALQALLPERRYSPVTIVTNAAAGRRALNDQPYDFVMINTPLPDEFGSELAIHLSQNRAVVPLLFVGRDHMDDIHNQVAEYGVLTLPKPATGENVRLGLRWMAAYRERLRRLEKKSVSLEDKMKEIRLVNKAKWLLIDQKNMNEMDAHHFIEKQAMNHSVSKGTIAEAILKNLSV</sequence>
<proteinExistence type="predicted"/>
<evidence type="ECO:0000256" key="2">
    <source>
        <dbReference type="ARBA" id="ARBA00024867"/>
    </source>
</evidence>
<feature type="coiled-coil region" evidence="4">
    <location>
        <begin position="128"/>
        <end position="155"/>
    </location>
</feature>
<evidence type="ECO:0000259" key="6">
    <source>
        <dbReference type="PROSITE" id="PS50921"/>
    </source>
</evidence>
<dbReference type="InterPro" id="IPR005561">
    <property type="entry name" value="ANTAR"/>
</dbReference>
<protein>
    <recommendedName>
        <fullName evidence="1">Stage 0 sporulation protein A homolog</fullName>
    </recommendedName>
</protein>
<keyword evidence="4" id="KW-0175">Coiled coil</keyword>
<evidence type="ECO:0000256" key="1">
    <source>
        <dbReference type="ARBA" id="ARBA00018672"/>
    </source>
</evidence>
<dbReference type="SMART" id="SM01012">
    <property type="entry name" value="ANTAR"/>
    <property type="match status" value="1"/>
</dbReference>
<reference evidence="7" key="1">
    <citation type="journal article" date="2020" name="Appl. Environ. Microbiol.">
        <title>Medium-Chain Fatty Acid Synthesis by 'Candidatus Weimeria bifida' gen. nov., sp. nov., and 'Candidatus Pseudoramibacter fermentans' sp. nov.</title>
        <authorList>
            <person name="Scarborough M.J."/>
            <person name="Myers K.S."/>
            <person name="Donohue T.J."/>
            <person name="Noguera D.R."/>
        </authorList>
    </citation>
    <scope>NUCLEOTIDE SEQUENCE</scope>
    <source>
        <strain evidence="7">EUB1.1</strain>
    </source>
</reference>
<accession>A0A6L5GSX6</accession>
<dbReference type="Gene3D" id="3.40.50.2300">
    <property type="match status" value="1"/>
</dbReference>
<evidence type="ECO:0000313" key="7">
    <source>
        <dbReference type="EMBL" id="MQM73283.1"/>
    </source>
</evidence>
<dbReference type="EMBL" id="VOGB01000005">
    <property type="protein sequence ID" value="MQM73283.1"/>
    <property type="molecule type" value="Genomic_DNA"/>
</dbReference>
<keyword evidence="8" id="KW-1185">Reference proteome</keyword>
<feature type="domain" description="Response regulatory" evidence="5">
    <location>
        <begin position="15"/>
        <end position="129"/>
    </location>
</feature>
<dbReference type="PROSITE" id="PS50110">
    <property type="entry name" value="RESPONSE_REGULATORY"/>
    <property type="match status" value="1"/>
</dbReference>
<evidence type="ECO:0000259" key="5">
    <source>
        <dbReference type="PROSITE" id="PS50110"/>
    </source>
</evidence>
<gene>
    <name evidence="7" type="ORF">FRC53_07730</name>
</gene>